<dbReference type="Proteomes" id="UP000594800">
    <property type="component" value="Chromosome"/>
</dbReference>
<keyword evidence="1" id="KW-0812">Transmembrane</keyword>
<dbReference type="RefSeq" id="WP_196104505.1">
    <property type="nucleotide sequence ID" value="NZ_CP064942.1"/>
</dbReference>
<keyword evidence="3" id="KW-1185">Reference proteome</keyword>
<keyword evidence="1" id="KW-0472">Membrane</keyword>
<evidence type="ECO:0000313" key="2">
    <source>
        <dbReference type="EMBL" id="QPH55306.1"/>
    </source>
</evidence>
<evidence type="ECO:0000313" key="3">
    <source>
        <dbReference type="Proteomes" id="UP000594800"/>
    </source>
</evidence>
<proteinExistence type="predicted"/>
<dbReference type="EMBL" id="CP064942">
    <property type="protein sequence ID" value="QPH55306.1"/>
    <property type="molecule type" value="Genomic_DNA"/>
</dbReference>
<accession>A0A7S9LU26</accession>
<gene>
    <name evidence="2" type="ORF">I0K15_06085</name>
</gene>
<protein>
    <submittedName>
        <fullName evidence="2">Uncharacterized protein</fullName>
    </submittedName>
</protein>
<feature type="transmembrane region" description="Helical" evidence="1">
    <location>
        <begin position="43"/>
        <end position="69"/>
    </location>
</feature>
<evidence type="ECO:0000256" key="1">
    <source>
        <dbReference type="SAM" id="Phobius"/>
    </source>
</evidence>
<sequence>MTRSFMSFTPSPGIRALLIPGGALVLLIGLATPIWLWLVFSGWAGLVAAPAFLALAGVGAGGILTGLIVGPMGRPSLILDETGIEVPAYSIGPLPWREIVEVAVIDSGGGGLRLTPRRPETLPLLARCQMALNGGLGVIVISHSYLNAPAETVMEAAQSFRAESRP</sequence>
<name>A0A7S9LU26_9RHOB</name>
<reference evidence="2 3" key="1">
    <citation type="submission" date="2020-11" db="EMBL/GenBank/DDBJ databases">
        <title>Description of Pontivivens ytuae sp. nov. isolated from deep sea sediment of Mariana Trench.</title>
        <authorList>
            <person name="Wang Z."/>
            <person name="Sun Q.-L."/>
            <person name="Xu X.-D."/>
            <person name="Tang Y.-Z."/>
            <person name="Zhang J."/>
        </authorList>
    </citation>
    <scope>NUCLEOTIDE SEQUENCE [LARGE SCALE GENOMIC DNA]</scope>
    <source>
        <strain evidence="2 3">MT2928</strain>
    </source>
</reference>
<keyword evidence="1" id="KW-1133">Transmembrane helix</keyword>
<dbReference type="KEGG" id="poz:I0K15_06085"/>
<feature type="transmembrane region" description="Helical" evidence="1">
    <location>
        <begin position="12"/>
        <end position="37"/>
    </location>
</feature>
<dbReference type="AlphaFoldDB" id="A0A7S9LU26"/>
<organism evidence="2 3">
    <name type="scientific">Pontivivens ytuae</name>
    <dbReference type="NCBI Taxonomy" id="2789856"/>
    <lineage>
        <taxon>Bacteria</taxon>
        <taxon>Pseudomonadati</taxon>
        <taxon>Pseudomonadota</taxon>
        <taxon>Alphaproteobacteria</taxon>
        <taxon>Rhodobacterales</taxon>
        <taxon>Paracoccaceae</taxon>
        <taxon>Pontivivens</taxon>
    </lineage>
</organism>